<sequence length="118" mass="12785">MPVDRWIWGRRVRCGSASASGADAIGTILLPTAPLLAALLLANLIAFALFGMDKRRAWLGLRRLSERTLLLWALAGGSAGALAGRQYFRHKTRKQPFSTLLWLIVAAQAMAIVACAII</sequence>
<reference evidence="2 3" key="1">
    <citation type="submission" date="2019-02" db="EMBL/GenBank/DDBJ databases">
        <authorList>
            <person name="Feng G."/>
        </authorList>
    </citation>
    <scope>NUCLEOTIDE SEQUENCE [LARGE SCALE GENOMIC DNA]</scope>
    <source>
        <strain evidence="2 3">CCTCC AB 2011146</strain>
    </source>
</reference>
<comment type="caution">
    <text evidence="2">The sequence shown here is derived from an EMBL/GenBank/DDBJ whole genome shotgun (WGS) entry which is preliminary data.</text>
</comment>
<protein>
    <submittedName>
        <fullName evidence="2">DUF1294 domain-containing protein</fullName>
    </submittedName>
</protein>
<dbReference type="EMBL" id="SEOO01000042">
    <property type="protein sequence ID" value="RYM07735.1"/>
    <property type="molecule type" value="Genomic_DNA"/>
</dbReference>
<dbReference type="InterPro" id="IPR010718">
    <property type="entry name" value="DUF1294"/>
</dbReference>
<name>A0A8G2DUA6_9SPHN</name>
<gene>
    <name evidence="2" type="ORF">EWH12_18380</name>
</gene>
<feature type="transmembrane region" description="Helical" evidence="1">
    <location>
        <begin position="69"/>
        <end position="88"/>
    </location>
</feature>
<evidence type="ECO:0000256" key="1">
    <source>
        <dbReference type="SAM" id="Phobius"/>
    </source>
</evidence>
<proteinExistence type="predicted"/>
<evidence type="ECO:0000313" key="3">
    <source>
        <dbReference type="Proteomes" id="UP000291572"/>
    </source>
</evidence>
<dbReference type="Pfam" id="PF06961">
    <property type="entry name" value="DUF1294"/>
    <property type="match status" value="1"/>
</dbReference>
<keyword evidence="1" id="KW-0812">Transmembrane</keyword>
<evidence type="ECO:0000313" key="2">
    <source>
        <dbReference type="EMBL" id="RYM07735.1"/>
    </source>
</evidence>
<dbReference type="AlphaFoldDB" id="A0A8G2DUA6"/>
<feature type="transmembrane region" description="Helical" evidence="1">
    <location>
        <begin position="100"/>
        <end position="117"/>
    </location>
</feature>
<keyword evidence="1" id="KW-1133">Transmembrane helix</keyword>
<accession>A0A8G2DUA6</accession>
<keyword evidence="1" id="KW-0472">Membrane</keyword>
<organism evidence="2 3">
    <name type="scientific">Sphingobium cupriresistens</name>
    <dbReference type="NCBI Taxonomy" id="1132417"/>
    <lineage>
        <taxon>Bacteria</taxon>
        <taxon>Pseudomonadati</taxon>
        <taxon>Pseudomonadota</taxon>
        <taxon>Alphaproteobacteria</taxon>
        <taxon>Sphingomonadales</taxon>
        <taxon>Sphingomonadaceae</taxon>
        <taxon>Sphingobium</taxon>
    </lineage>
</organism>
<feature type="transmembrane region" description="Helical" evidence="1">
    <location>
        <begin position="28"/>
        <end position="49"/>
    </location>
</feature>
<dbReference type="Proteomes" id="UP000291572">
    <property type="component" value="Unassembled WGS sequence"/>
</dbReference>